<protein>
    <submittedName>
        <fullName evidence="3">Uncharacterized protein</fullName>
    </submittedName>
</protein>
<dbReference type="KEGG" id="cfk:CFRA_04860"/>
<organism evidence="3 4">
    <name type="scientific">Corynebacterium frankenforstense DSM 45800</name>
    <dbReference type="NCBI Taxonomy" id="1437875"/>
    <lineage>
        <taxon>Bacteria</taxon>
        <taxon>Bacillati</taxon>
        <taxon>Actinomycetota</taxon>
        <taxon>Actinomycetes</taxon>
        <taxon>Mycobacteriales</taxon>
        <taxon>Corynebacteriaceae</taxon>
        <taxon>Corynebacterium</taxon>
    </lineage>
</organism>
<keyword evidence="2" id="KW-0812">Transmembrane</keyword>
<name>A0A1L7CSE5_9CORY</name>
<feature type="compositionally biased region" description="Basic and acidic residues" evidence="1">
    <location>
        <begin position="1"/>
        <end position="14"/>
    </location>
</feature>
<feature type="transmembrane region" description="Helical" evidence="2">
    <location>
        <begin position="307"/>
        <end position="332"/>
    </location>
</feature>
<dbReference type="OrthoDB" id="4423941at2"/>
<feature type="transmembrane region" description="Helical" evidence="2">
    <location>
        <begin position="206"/>
        <end position="235"/>
    </location>
</feature>
<reference evidence="3 4" key="1">
    <citation type="submission" date="2014-08" db="EMBL/GenBank/DDBJ databases">
        <title>Complete genome sequence of Corynebacterium frankenforstense ST18(T) (=DSM 45800(T)), isolated from raw cow milk.</title>
        <authorList>
            <person name="Ruckert C."/>
            <person name="Albersmeier A."/>
            <person name="Winkler A."/>
            <person name="Lipski A."/>
            <person name="Kalinowski J."/>
        </authorList>
    </citation>
    <scope>NUCLEOTIDE SEQUENCE [LARGE SCALE GENOMIC DNA]</scope>
    <source>
        <strain evidence="3 4">ST18</strain>
    </source>
</reference>
<proteinExistence type="predicted"/>
<dbReference type="RefSeq" id="WP_075663682.1">
    <property type="nucleotide sequence ID" value="NZ_CP009247.1"/>
</dbReference>
<evidence type="ECO:0000313" key="3">
    <source>
        <dbReference type="EMBL" id="APT88698.1"/>
    </source>
</evidence>
<feature type="transmembrane region" description="Helical" evidence="2">
    <location>
        <begin position="125"/>
        <end position="146"/>
    </location>
</feature>
<evidence type="ECO:0000313" key="4">
    <source>
        <dbReference type="Proteomes" id="UP000185434"/>
    </source>
</evidence>
<evidence type="ECO:0000256" key="2">
    <source>
        <dbReference type="SAM" id="Phobius"/>
    </source>
</evidence>
<dbReference type="Proteomes" id="UP000185434">
    <property type="component" value="Chromosome"/>
</dbReference>
<keyword evidence="2" id="KW-1133">Transmembrane helix</keyword>
<feature type="transmembrane region" description="Helical" evidence="2">
    <location>
        <begin position="247"/>
        <end position="271"/>
    </location>
</feature>
<feature type="region of interest" description="Disordered" evidence="1">
    <location>
        <begin position="1"/>
        <end position="54"/>
    </location>
</feature>
<gene>
    <name evidence="3" type="ORF">CFRA_04860</name>
</gene>
<evidence type="ECO:0000256" key="1">
    <source>
        <dbReference type="SAM" id="MobiDB-lite"/>
    </source>
</evidence>
<keyword evidence="2" id="KW-0472">Membrane</keyword>
<dbReference type="EMBL" id="CP009247">
    <property type="protein sequence ID" value="APT88698.1"/>
    <property type="molecule type" value="Genomic_DNA"/>
</dbReference>
<feature type="compositionally biased region" description="Low complexity" evidence="1">
    <location>
        <begin position="31"/>
        <end position="40"/>
    </location>
</feature>
<dbReference type="AlphaFoldDB" id="A0A1L7CSE5"/>
<feature type="transmembrane region" description="Helical" evidence="2">
    <location>
        <begin position="166"/>
        <end position="186"/>
    </location>
</feature>
<accession>A0A1L7CSE5</accession>
<sequence length="353" mass="36774">MTGPDDPRDNGNADDRDDLTPGSGEGADSGSYPSYPAYPSTNHPEDREDFGRAGAGYDADGYGAGYGAGYDQAHDQNYDQAYGYDAVGYGPGHDEAPALRTADGRVSITESIAWGFRATFAGWQVWVLGTLAVLAVVALLGGLGFWADVNYVGSGGSVLGTATNMITNFGMLFLMPLVYNLALGHISRGRVDWGMLRQNLNYLPTLGMVVLVSVITAVAVAVIVVPGVLVAFASVDPAAAARGDLPAGAMIGLAVTMLLALLVALIVGPLTMLWNWTVADRRAPFGAAIGVGFRAALRNFFPLLGLNILLGLITLVLVVITFGLALLVVLPASYNAQAHAYRQAVGGVVPARG</sequence>
<keyword evidence="4" id="KW-1185">Reference proteome</keyword>